<dbReference type="KEGG" id="cbar:PATL70BA_2475"/>
<evidence type="ECO:0000256" key="1">
    <source>
        <dbReference type="ARBA" id="ARBA00022649"/>
    </source>
</evidence>
<reference evidence="2 3" key="1">
    <citation type="submission" date="2018-09" db="EMBL/GenBank/DDBJ databases">
        <authorList>
            <person name="Postec A."/>
        </authorList>
    </citation>
    <scope>NUCLEOTIDE SEQUENCE [LARGE SCALE GENOMIC DNA]</scope>
    <source>
        <strain evidence="2">70B-A</strain>
    </source>
</reference>
<dbReference type="InterPro" id="IPR007712">
    <property type="entry name" value="RelE/ParE_toxin"/>
</dbReference>
<evidence type="ECO:0000313" key="2">
    <source>
        <dbReference type="EMBL" id="VDN48370.1"/>
    </source>
</evidence>
<dbReference type="OrthoDB" id="1954815at2"/>
<dbReference type="EMBL" id="LR130778">
    <property type="protein sequence ID" value="VDN48370.1"/>
    <property type="molecule type" value="Genomic_DNA"/>
</dbReference>
<keyword evidence="1" id="KW-1277">Toxin-antitoxin system</keyword>
<dbReference type="AlphaFoldDB" id="A0A3P7P479"/>
<accession>A0A3P7P479</accession>
<name>A0A3P7P479_9FIRM</name>
<dbReference type="Proteomes" id="UP000279029">
    <property type="component" value="Chromosome"/>
</dbReference>
<dbReference type="Gene3D" id="3.30.2310.20">
    <property type="entry name" value="RelE-like"/>
    <property type="match status" value="1"/>
</dbReference>
<evidence type="ECO:0000313" key="3">
    <source>
        <dbReference type="Proteomes" id="UP000279029"/>
    </source>
</evidence>
<proteinExistence type="predicted"/>
<protein>
    <submittedName>
        <fullName evidence="2">Type II toxin-antitoxin system RelE/ParE family toxin</fullName>
    </submittedName>
</protein>
<sequence>MYQIVRTEKADNQLRDLIYYIADDSGSVDVALNYLDKLEKAMMRLSEFPESGSTPRYAILRKQGYRVLIVEKHLAFYKVDHTNKVVTIYAVVDSRQEYRNLI</sequence>
<dbReference type="RefSeq" id="WP_125137510.1">
    <property type="nucleotide sequence ID" value="NZ_LR130778.1"/>
</dbReference>
<organism evidence="2 3">
    <name type="scientific">Petrocella atlantisensis</name>
    <dbReference type="NCBI Taxonomy" id="2173034"/>
    <lineage>
        <taxon>Bacteria</taxon>
        <taxon>Bacillati</taxon>
        <taxon>Bacillota</taxon>
        <taxon>Clostridia</taxon>
        <taxon>Lachnospirales</taxon>
        <taxon>Vallitaleaceae</taxon>
        <taxon>Petrocella</taxon>
    </lineage>
</organism>
<keyword evidence="3" id="KW-1185">Reference proteome</keyword>
<gene>
    <name evidence="2" type="ORF">PATL70BA_2475</name>
</gene>
<dbReference type="InterPro" id="IPR035093">
    <property type="entry name" value="RelE/ParE_toxin_dom_sf"/>
</dbReference>
<dbReference type="Pfam" id="PF05016">
    <property type="entry name" value="ParE_toxin"/>
    <property type="match status" value="1"/>
</dbReference>